<dbReference type="RefSeq" id="WP_011646940.1">
    <property type="nucleotide sequence ID" value="NZ_ARYI01000005.1"/>
</dbReference>
<dbReference type="PATRIC" id="fig|1280951.3.peg.1384"/>
<proteinExistence type="predicted"/>
<keyword evidence="2" id="KW-0732">Signal</keyword>
<evidence type="ECO:0000256" key="1">
    <source>
        <dbReference type="SAM" id="MobiDB-lite"/>
    </source>
</evidence>
<feature type="chain" id="PRO_5001572716" description="Lipoprotein" evidence="2">
    <location>
        <begin position="21"/>
        <end position="223"/>
    </location>
</feature>
<dbReference type="OrthoDB" id="9966382at2"/>
<keyword evidence="4" id="KW-1185">Reference proteome</keyword>
<protein>
    <recommendedName>
        <fullName evidence="5">Lipoprotein</fullName>
    </recommendedName>
</protein>
<feature type="compositionally biased region" description="Low complexity" evidence="1">
    <location>
        <begin position="22"/>
        <end position="42"/>
    </location>
</feature>
<feature type="signal peptide" evidence="2">
    <location>
        <begin position="1"/>
        <end position="20"/>
    </location>
</feature>
<feature type="region of interest" description="Disordered" evidence="1">
    <location>
        <begin position="22"/>
        <end position="85"/>
    </location>
</feature>
<reference evidence="3 4" key="1">
    <citation type="submission" date="2013-04" db="EMBL/GenBank/DDBJ databases">
        <title>Hyphomonas hirschiana VP5 Genome Sequencing.</title>
        <authorList>
            <person name="Lai Q."/>
            <person name="Shao Z."/>
        </authorList>
    </citation>
    <scope>NUCLEOTIDE SEQUENCE [LARGE SCALE GENOMIC DNA]</scope>
    <source>
        <strain evidence="3 4">VP5</strain>
    </source>
</reference>
<accession>A0A059FW98</accession>
<dbReference type="Proteomes" id="UP000025061">
    <property type="component" value="Unassembled WGS sequence"/>
</dbReference>
<gene>
    <name evidence="3" type="ORF">HHI_06842</name>
</gene>
<comment type="caution">
    <text evidence="3">The sequence shown here is derived from an EMBL/GenBank/DDBJ whole genome shotgun (WGS) entry which is preliminary data.</text>
</comment>
<feature type="compositionally biased region" description="Acidic residues" evidence="1">
    <location>
        <begin position="203"/>
        <end position="223"/>
    </location>
</feature>
<sequence>MRTPLIALIPAVLIAGAAYAQQETQPADPAPAEQPDAATEAEAGAEPDAEAEKAPPPPQVQTTEAAGSWTRSTEGGRETVTYTSNEGETLFSATCMIADTEFGDRIVQIKAASSDDTVGAIDIFTSAGNARVPAGPDVAPDTAAGMTETVSQPTYVLASGAGEMRIVSGSRGIIFDTDPMLKSLIRDCQPDHMANLEAAQAEAPDEEAEADSEDAAEEAETNS</sequence>
<name>A0A059FW98_9PROT</name>
<evidence type="ECO:0000313" key="4">
    <source>
        <dbReference type="Proteomes" id="UP000025061"/>
    </source>
</evidence>
<dbReference type="AlphaFoldDB" id="A0A059FW98"/>
<evidence type="ECO:0000313" key="3">
    <source>
        <dbReference type="EMBL" id="KCZ94944.1"/>
    </source>
</evidence>
<evidence type="ECO:0000256" key="2">
    <source>
        <dbReference type="SAM" id="SignalP"/>
    </source>
</evidence>
<feature type="region of interest" description="Disordered" evidence="1">
    <location>
        <begin position="192"/>
        <end position="223"/>
    </location>
</feature>
<organism evidence="3 4">
    <name type="scientific">Hyphomonas hirschiana VP5</name>
    <dbReference type="NCBI Taxonomy" id="1280951"/>
    <lineage>
        <taxon>Bacteria</taxon>
        <taxon>Pseudomonadati</taxon>
        <taxon>Pseudomonadota</taxon>
        <taxon>Alphaproteobacteria</taxon>
        <taxon>Hyphomonadales</taxon>
        <taxon>Hyphomonadaceae</taxon>
        <taxon>Hyphomonas</taxon>
    </lineage>
</organism>
<dbReference type="EMBL" id="ARYI01000005">
    <property type="protein sequence ID" value="KCZ94944.1"/>
    <property type="molecule type" value="Genomic_DNA"/>
</dbReference>
<feature type="compositionally biased region" description="Polar residues" evidence="1">
    <location>
        <begin position="60"/>
        <end position="73"/>
    </location>
</feature>
<evidence type="ECO:0008006" key="5">
    <source>
        <dbReference type="Google" id="ProtNLM"/>
    </source>
</evidence>